<dbReference type="SMART" id="SM01017">
    <property type="entry name" value="Arrestin_C"/>
    <property type="match status" value="1"/>
</dbReference>
<name>A0ABD0JML7_9CAEN</name>
<evidence type="ECO:0000256" key="2">
    <source>
        <dbReference type="SAM" id="MobiDB-lite"/>
    </source>
</evidence>
<feature type="domain" description="Arrestin C-terminal-like" evidence="3">
    <location>
        <begin position="156"/>
        <end position="286"/>
    </location>
</feature>
<dbReference type="InterPro" id="IPR014756">
    <property type="entry name" value="Ig_E-set"/>
</dbReference>
<dbReference type="Pfam" id="PF00339">
    <property type="entry name" value="Arrestin_N"/>
    <property type="match status" value="1"/>
</dbReference>
<evidence type="ECO:0000313" key="5">
    <source>
        <dbReference type="Proteomes" id="UP001519460"/>
    </source>
</evidence>
<evidence type="ECO:0000259" key="3">
    <source>
        <dbReference type="SMART" id="SM01017"/>
    </source>
</evidence>
<proteinExistence type="inferred from homology"/>
<dbReference type="InterPro" id="IPR011022">
    <property type="entry name" value="Arrestin_C-like"/>
</dbReference>
<comment type="caution">
    <text evidence="4">The sequence shown here is derived from an EMBL/GenBank/DDBJ whole genome shotgun (WGS) entry which is preliminary data.</text>
</comment>
<evidence type="ECO:0000313" key="4">
    <source>
        <dbReference type="EMBL" id="KAK7476142.1"/>
    </source>
</evidence>
<accession>A0ABD0JML7</accession>
<keyword evidence="5" id="KW-1185">Reference proteome</keyword>
<dbReference type="Gene3D" id="2.60.40.640">
    <property type="match status" value="2"/>
</dbReference>
<dbReference type="PANTHER" id="PTHR11188">
    <property type="entry name" value="ARRESTIN DOMAIN CONTAINING PROTEIN"/>
    <property type="match status" value="1"/>
</dbReference>
<evidence type="ECO:0000256" key="1">
    <source>
        <dbReference type="ARBA" id="ARBA00005298"/>
    </source>
</evidence>
<dbReference type="Pfam" id="PF02752">
    <property type="entry name" value="Arrestin_C"/>
    <property type="match status" value="1"/>
</dbReference>
<reference evidence="4 5" key="1">
    <citation type="journal article" date="2023" name="Sci. Data">
        <title>Genome assembly of the Korean intertidal mud-creeper Batillaria attramentaria.</title>
        <authorList>
            <person name="Patra A.K."/>
            <person name="Ho P.T."/>
            <person name="Jun S."/>
            <person name="Lee S.J."/>
            <person name="Kim Y."/>
            <person name="Won Y.J."/>
        </authorList>
    </citation>
    <scope>NUCLEOTIDE SEQUENCE [LARGE SCALE GENOMIC DNA]</scope>
    <source>
        <strain evidence="4">Wonlab-2016</strain>
    </source>
</reference>
<feature type="compositionally biased region" description="Pro residues" evidence="2">
    <location>
        <begin position="331"/>
        <end position="345"/>
    </location>
</feature>
<sequence>MGVLNEFYVAFDNQMAVYYPGQMVRGNVVIDVKESFPVRGIRLEFYGHSYLHWSEGSDKHRRHYSARETYFKSVVLIYGKLPKDGSQEEEFTVGTHTFPFQYQLPPVLACSFEGDIGYVRYSVKAIIDRRWRIDPTSKRAFTIISLLDLNTVQNVLSGPISASFRLPRTGYVPGDAIPLYAEIENLSGRRMCKSYIEIIQRVHYHATTKTRTIKRQVAMVARPEIRPGGSDQWNGEVITVPPVPPSFLHGCNIIDIDYLVQLNVDPAGPALDLEVALPIIIGSIPHQTVFQQQQFTSRPPAAPVQQPSQDTSHPTRDDLYGPSLSGAPLAPSLPPTSIPNLPPPTYSESVFGKTSFLDSEDHRETQGDTTFAPRYTYYTWN</sequence>
<dbReference type="SUPFAM" id="SSF81296">
    <property type="entry name" value="E set domains"/>
    <property type="match status" value="2"/>
</dbReference>
<comment type="similarity">
    <text evidence="1">Belongs to the arrestin family.</text>
</comment>
<dbReference type="EMBL" id="JACVVK020000384">
    <property type="protein sequence ID" value="KAK7476142.1"/>
    <property type="molecule type" value="Genomic_DNA"/>
</dbReference>
<dbReference type="AlphaFoldDB" id="A0ABD0JML7"/>
<dbReference type="PANTHER" id="PTHR11188:SF176">
    <property type="entry name" value="ARRESTIN DOMAIN-CONTAINING PROTEIN 1"/>
    <property type="match status" value="1"/>
</dbReference>
<dbReference type="InterPro" id="IPR050357">
    <property type="entry name" value="Arrestin_domain-protein"/>
</dbReference>
<feature type="region of interest" description="Disordered" evidence="2">
    <location>
        <begin position="291"/>
        <end position="351"/>
    </location>
</feature>
<dbReference type="Proteomes" id="UP001519460">
    <property type="component" value="Unassembled WGS sequence"/>
</dbReference>
<protein>
    <recommendedName>
        <fullName evidence="3">Arrestin C-terminal-like domain-containing protein</fullName>
    </recommendedName>
</protein>
<organism evidence="4 5">
    <name type="scientific">Batillaria attramentaria</name>
    <dbReference type="NCBI Taxonomy" id="370345"/>
    <lineage>
        <taxon>Eukaryota</taxon>
        <taxon>Metazoa</taxon>
        <taxon>Spiralia</taxon>
        <taxon>Lophotrochozoa</taxon>
        <taxon>Mollusca</taxon>
        <taxon>Gastropoda</taxon>
        <taxon>Caenogastropoda</taxon>
        <taxon>Sorbeoconcha</taxon>
        <taxon>Cerithioidea</taxon>
        <taxon>Batillariidae</taxon>
        <taxon>Batillaria</taxon>
    </lineage>
</organism>
<feature type="compositionally biased region" description="Low complexity" evidence="2">
    <location>
        <begin position="321"/>
        <end position="330"/>
    </location>
</feature>
<dbReference type="InterPro" id="IPR014752">
    <property type="entry name" value="Arrestin-like_C"/>
</dbReference>
<dbReference type="InterPro" id="IPR011021">
    <property type="entry name" value="Arrestin-like_N"/>
</dbReference>
<gene>
    <name evidence="4" type="ORF">BaRGS_00032635</name>
</gene>